<keyword evidence="3" id="KW-1185">Reference proteome</keyword>
<organism evidence="2 3">
    <name type="scientific">Cercospora beticola</name>
    <name type="common">Sugarbeet leaf spot fungus</name>
    <dbReference type="NCBI Taxonomy" id="122368"/>
    <lineage>
        <taxon>Eukaryota</taxon>
        <taxon>Fungi</taxon>
        <taxon>Dikarya</taxon>
        <taxon>Ascomycota</taxon>
        <taxon>Pezizomycotina</taxon>
        <taxon>Dothideomycetes</taxon>
        <taxon>Dothideomycetidae</taxon>
        <taxon>Mycosphaerellales</taxon>
        <taxon>Mycosphaerellaceae</taxon>
        <taxon>Cercospora</taxon>
    </lineage>
</organism>
<gene>
    <name evidence="2" type="ORF">RHO25_003955</name>
</gene>
<feature type="transmembrane region" description="Helical" evidence="1">
    <location>
        <begin position="218"/>
        <end position="236"/>
    </location>
</feature>
<proteinExistence type="predicted"/>
<evidence type="ECO:0000313" key="2">
    <source>
        <dbReference type="EMBL" id="WPA99338.1"/>
    </source>
</evidence>
<sequence length="241" mass="28326">MWSIDQIDRNYDVEPFYHDLRSEALRDYVEYFNLNPRSWRSREYLIAVLKRHYQTERNFAEQKLLEDERRRALEAEEKAVQNEWRLRMCLLGLLLALVEAQRFTNFELIQMPEWFSQAGLLCYKFNPFAYAFAYAVLGRSRFSIPRIILDQIVLFVGQVVLPAVYGPSTFSFSVGSVLLELFKFTSLGGGLPIIGPLLDRARKEDRQLQRDIDLWMFVRMYLWSGYSIVALVVALLDKASQ</sequence>
<protein>
    <submittedName>
        <fullName evidence="2">Uncharacterized protein</fullName>
    </submittedName>
</protein>
<accession>A0ABZ0NIG3</accession>
<feature type="transmembrane region" description="Helical" evidence="1">
    <location>
        <begin position="147"/>
        <end position="165"/>
    </location>
</feature>
<keyword evidence="1" id="KW-0812">Transmembrane</keyword>
<dbReference type="EMBL" id="CP134185">
    <property type="protein sequence ID" value="WPA99338.1"/>
    <property type="molecule type" value="Genomic_DNA"/>
</dbReference>
<dbReference type="GeneID" id="90644030"/>
<keyword evidence="1" id="KW-0472">Membrane</keyword>
<dbReference type="RefSeq" id="XP_065458555.1">
    <property type="nucleotide sequence ID" value="XM_065602483.1"/>
</dbReference>
<evidence type="ECO:0000313" key="3">
    <source>
        <dbReference type="Proteomes" id="UP001302367"/>
    </source>
</evidence>
<reference evidence="2 3" key="1">
    <citation type="submission" date="2023-09" db="EMBL/GenBank/DDBJ databases">
        <title>Complete-Gapless Cercospora beticola genome.</title>
        <authorList>
            <person name="Wyatt N.A."/>
            <person name="Spanner R.E."/>
            <person name="Bolton M.D."/>
        </authorList>
    </citation>
    <scope>NUCLEOTIDE SEQUENCE [LARGE SCALE GENOMIC DNA]</scope>
    <source>
        <strain evidence="2">Cb09-40</strain>
    </source>
</reference>
<dbReference type="Proteomes" id="UP001302367">
    <property type="component" value="Chromosome 2"/>
</dbReference>
<keyword evidence="1" id="KW-1133">Transmembrane helix</keyword>
<name>A0ABZ0NIG3_CERBT</name>
<evidence type="ECO:0000256" key="1">
    <source>
        <dbReference type="SAM" id="Phobius"/>
    </source>
</evidence>